<keyword evidence="3" id="KW-1185">Reference proteome</keyword>
<comment type="caution">
    <text evidence="2">The sequence shown here is derived from an EMBL/GenBank/DDBJ whole genome shotgun (WGS) entry which is preliminary data.</text>
</comment>
<feature type="compositionally biased region" description="Polar residues" evidence="1">
    <location>
        <begin position="119"/>
        <end position="128"/>
    </location>
</feature>
<feature type="compositionally biased region" description="Basic and acidic residues" evidence="1">
    <location>
        <begin position="101"/>
        <end position="113"/>
    </location>
</feature>
<feature type="non-terminal residue" evidence="2">
    <location>
        <position position="1"/>
    </location>
</feature>
<reference evidence="2" key="1">
    <citation type="submission" date="2016-04" db="EMBL/GenBank/DDBJ databases">
        <authorList>
            <person name="Nguyen H.D."/>
            <person name="Samba Siva P."/>
            <person name="Cullis J."/>
            <person name="Levesque C.A."/>
            <person name="Hambleton S."/>
        </authorList>
    </citation>
    <scope>NUCLEOTIDE SEQUENCE</scope>
    <source>
        <strain evidence="2">DAOMC 236422</strain>
    </source>
</reference>
<protein>
    <submittedName>
        <fullName evidence="2">Uncharacterized protein</fullName>
    </submittedName>
</protein>
<feature type="compositionally biased region" description="Basic and acidic residues" evidence="1">
    <location>
        <begin position="67"/>
        <end position="85"/>
    </location>
</feature>
<gene>
    <name evidence="2" type="ORF">A4X09_0g4120</name>
</gene>
<dbReference type="AlphaFoldDB" id="A0A8X7N9N8"/>
<feature type="region of interest" description="Disordered" evidence="1">
    <location>
        <begin position="1"/>
        <end position="180"/>
    </location>
</feature>
<evidence type="ECO:0000313" key="3">
    <source>
        <dbReference type="Proteomes" id="UP000078113"/>
    </source>
</evidence>
<dbReference type="EMBL" id="LWDG02000166">
    <property type="protein sequence ID" value="KAE8268215.1"/>
    <property type="molecule type" value="Genomic_DNA"/>
</dbReference>
<evidence type="ECO:0000256" key="1">
    <source>
        <dbReference type="SAM" id="MobiDB-lite"/>
    </source>
</evidence>
<reference evidence="2" key="2">
    <citation type="journal article" date="2019" name="IMA Fungus">
        <title>Genome sequencing and comparison of five Tilletia species to identify candidate genes for the detection of regulated species infecting wheat.</title>
        <authorList>
            <person name="Nguyen H.D.T."/>
            <person name="Sultana T."/>
            <person name="Kesanakurti P."/>
            <person name="Hambleton S."/>
        </authorList>
    </citation>
    <scope>NUCLEOTIDE SEQUENCE</scope>
    <source>
        <strain evidence="2">DAOMC 236422</strain>
    </source>
</reference>
<evidence type="ECO:0000313" key="2">
    <source>
        <dbReference type="EMBL" id="KAE8268215.1"/>
    </source>
</evidence>
<feature type="compositionally biased region" description="Low complexity" evidence="1">
    <location>
        <begin position="139"/>
        <end position="149"/>
    </location>
</feature>
<feature type="compositionally biased region" description="Polar residues" evidence="1">
    <location>
        <begin position="12"/>
        <end position="22"/>
    </location>
</feature>
<feature type="compositionally biased region" description="Polar residues" evidence="1">
    <location>
        <begin position="152"/>
        <end position="162"/>
    </location>
</feature>
<organism evidence="2 3">
    <name type="scientific">Tilletia walkeri</name>
    <dbReference type="NCBI Taxonomy" id="117179"/>
    <lineage>
        <taxon>Eukaryota</taxon>
        <taxon>Fungi</taxon>
        <taxon>Dikarya</taxon>
        <taxon>Basidiomycota</taxon>
        <taxon>Ustilaginomycotina</taxon>
        <taxon>Exobasidiomycetes</taxon>
        <taxon>Tilletiales</taxon>
        <taxon>Tilletiaceae</taxon>
        <taxon>Tilletia</taxon>
    </lineage>
</organism>
<name>A0A8X7N9N8_9BASI</name>
<sequence>DLKAEAPRDRAVSNSEGKSRSATWRACGVEGIAEGTRDRTNRSSTGKTSYTEDKIRSATWRGSVHQDSQDHRDGTVIRRGGETKASDFTVKAKLAGAEEEGSLRYEGSERWDKGPPPTETTYASTSRQCARPRDGRLHGSSSSLGEGESATAVESSVLLQSRVQEDPRRTVGKSNTIRSSVTTTRLKTRQRSAVLRRRLNGYLRAVRQCARAAQYNPDGDGQNRASKAPSPGRRGKTTVSKLTGIPDPVGNSVLPPLPVPPRLEAPSGTYTIGAVRDPPLVRFRLRGPTEEKE</sequence>
<proteinExistence type="predicted"/>
<accession>A0A8X7N9N8</accession>
<feature type="region of interest" description="Disordered" evidence="1">
    <location>
        <begin position="213"/>
        <end position="274"/>
    </location>
</feature>
<feature type="compositionally biased region" description="Basic and acidic residues" evidence="1">
    <location>
        <begin position="1"/>
        <end position="11"/>
    </location>
</feature>
<dbReference type="Proteomes" id="UP000078113">
    <property type="component" value="Unassembled WGS sequence"/>
</dbReference>